<keyword evidence="3" id="KW-1185">Reference proteome</keyword>
<dbReference type="Proteomes" id="UP000443582">
    <property type="component" value="Unassembled WGS sequence"/>
</dbReference>
<evidence type="ECO:0000256" key="1">
    <source>
        <dbReference type="SAM" id="Phobius"/>
    </source>
</evidence>
<name>A0ABY0IJV1_9BACT</name>
<sequence length="171" mass="18786">MKKNSYKDIFNNEEGQALFEAMIFIPILLYLVVMMITIGNSINTAINHNKAARTYTFYIMRGNSDASGNFDINRLNGTLSELGNFMIGWSDEMGGAGGESPIAPTFQIPTLPWAPAAEENCQDRGDPEDTTCIKVFTLFGVCGETFNKTGDVLFRNTDPGIATLNSSCNFK</sequence>
<keyword evidence="1" id="KW-0472">Membrane</keyword>
<evidence type="ECO:0008006" key="4">
    <source>
        <dbReference type="Google" id="ProtNLM"/>
    </source>
</evidence>
<gene>
    <name evidence="2" type="ORF">DAY19_05530</name>
</gene>
<feature type="transmembrane region" description="Helical" evidence="1">
    <location>
        <begin position="21"/>
        <end position="39"/>
    </location>
</feature>
<accession>A0ABY0IJV1</accession>
<protein>
    <recommendedName>
        <fullName evidence="4">Pilus assembly protein</fullName>
    </recommendedName>
</protein>
<keyword evidence="1" id="KW-1133">Transmembrane helix</keyword>
<keyword evidence="1" id="KW-0812">Transmembrane</keyword>
<comment type="caution">
    <text evidence="2">The sequence shown here is derived from an EMBL/GenBank/DDBJ whole genome shotgun (WGS) entry which is preliminary data.</text>
</comment>
<evidence type="ECO:0000313" key="3">
    <source>
        <dbReference type="Proteomes" id="UP000443582"/>
    </source>
</evidence>
<dbReference type="EMBL" id="QDKL01000001">
    <property type="protein sequence ID" value="RZF23230.1"/>
    <property type="molecule type" value="Genomic_DNA"/>
</dbReference>
<proteinExistence type="predicted"/>
<organism evidence="2 3">
    <name type="scientific">Halobacteriovorax vibrionivorans</name>
    <dbReference type="NCBI Taxonomy" id="2152716"/>
    <lineage>
        <taxon>Bacteria</taxon>
        <taxon>Pseudomonadati</taxon>
        <taxon>Bdellovibrionota</taxon>
        <taxon>Bacteriovoracia</taxon>
        <taxon>Bacteriovoracales</taxon>
        <taxon>Halobacteriovoraceae</taxon>
        <taxon>Halobacteriovorax</taxon>
    </lineage>
</organism>
<evidence type="ECO:0000313" key="2">
    <source>
        <dbReference type="EMBL" id="RZF23230.1"/>
    </source>
</evidence>
<reference evidence="3" key="1">
    <citation type="journal article" date="2019" name="Int. J. Syst. Evol. Microbiol.">
        <title>Halobacteriovorax valvorus sp. nov., a novel prokaryotic predator isolated from coastal seawater of China.</title>
        <authorList>
            <person name="Chen M.-X."/>
        </authorList>
    </citation>
    <scope>NUCLEOTIDE SEQUENCE [LARGE SCALE GENOMIC DNA]</scope>
    <source>
        <strain evidence="3">BL9</strain>
    </source>
</reference>
<dbReference type="RefSeq" id="WP_114706177.1">
    <property type="nucleotide sequence ID" value="NZ_QDKL01000001.1"/>
</dbReference>